<feature type="region of interest" description="Disordered" evidence="1">
    <location>
        <begin position="54"/>
        <end position="171"/>
    </location>
</feature>
<dbReference type="Pfam" id="PF06658">
    <property type="entry name" value="DUF1168"/>
    <property type="match status" value="1"/>
</dbReference>
<dbReference type="PANTHER" id="PTHR13507">
    <property type="entry name" value="PRKR-INTERACTING PROTEIN 1"/>
    <property type="match status" value="1"/>
</dbReference>
<dbReference type="InterPro" id="IPR009548">
    <property type="entry name" value="Prkrip1"/>
</dbReference>
<name>A0AAX4PMG4_9CHLO</name>
<keyword evidence="3" id="KW-1185">Reference proteome</keyword>
<feature type="compositionally biased region" description="Basic residues" evidence="1">
    <location>
        <begin position="112"/>
        <end position="133"/>
    </location>
</feature>
<evidence type="ECO:0000313" key="2">
    <source>
        <dbReference type="EMBL" id="WZN66860.1"/>
    </source>
</evidence>
<dbReference type="GO" id="GO:0019901">
    <property type="term" value="F:protein kinase binding"/>
    <property type="evidence" value="ECO:0007669"/>
    <property type="project" value="TreeGrafter"/>
</dbReference>
<organism evidence="2 3">
    <name type="scientific">Chloropicon roscoffensis</name>
    <dbReference type="NCBI Taxonomy" id="1461544"/>
    <lineage>
        <taxon>Eukaryota</taxon>
        <taxon>Viridiplantae</taxon>
        <taxon>Chlorophyta</taxon>
        <taxon>Chloropicophyceae</taxon>
        <taxon>Chloropicales</taxon>
        <taxon>Chloropicaceae</taxon>
        <taxon>Chloropicon</taxon>
    </lineage>
</organism>
<dbReference type="EMBL" id="CP151516">
    <property type="protein sequence ID" value="WZN66860.1"/>
    <property type="molecule type" value="Genomic_DNA"/>
</dbReference>
<dbReference type="GO" id="GO:0004860">
    <property type="term" value="F:protein kinase inhibitor activity"/>
    <property type="evidence" value="ECO:0007669"/>
    <property type="project" value="TreeGrafter"/>
</dbReference>
<protein>
    <submittedName>
        <fullName evidence="2">DUF1168 domain-containing protein</fullName>
    </submittedName>
</protein>
<sequence>MAAAPSSGALVAVETEEEEEARRQAYLKRLRDAEDLEDKLREISEGVPTMVCNTAGSTAGAGSGGFHSYRQQKRRNQIREAAMEADLKHEKEQTAFDARKAELAKVEENKTAKRRAKRQKLKAKAKKRAKKGPKAPVVGPSVAPAGPEGGPDRPGNPDPTSKHVFTRRSKP</sequence>
<accession>A0AAX4PMG4</accession>
<feature type="region of interest" description="Disordered" evidence="1">
    <location>
        <begin position="1"/>
        <end position="20"/>
    </location>
</feature>
<dbReference type="GO" id="GO:0003725">
    <property type="term" value="F:double-stranded RNA binding"/>
    <property type="evidence" value="ECO:0007669"/>
    <property type="project" value="InterPro"/>
</dbReference>
<feature type="compositionally biased region" description="Low complexity" evidence="1">
    <location>
        <begin position="134"/>
        <end position="146"/>
    </location>
</feature>
<proteinExistence type="predicted"/>
<evidence type="ECO:0000256" key="1">
    <source>
        <dbReference type="SAM" id="MobiDB-lite"/>
    </source>
</evidence>
<dbReference type="GO" id="GO:0005730">
    <property type="term" value="C:nucleolus"/>
    <property type="evidence" value="ECO:0007669"/>
    <property type="project" value="TreeGrafter"/>
</dbReference>
<dbReference type="Proteomes" id="UP001472866">
    <property type="component" value="Chromosome 16"/>
</dbReference>
<evidence type="ECO:0000313" key="3">
    <source>
        <dbReference type="Proteomes" id="UP001472866"/>
    </source>
</evidence>
<dbReference type="AlphaFoldDB" id="A0AAX4PMG4"/>
<reference evidence="2 3" key="1">
    <citation type="submission" date="2024-03" db="EMBL/GenBank/DDBJ databases">
        <title>Complete genome sequence of the green alga Chloropicon roscoffensis RCC1871.</title>
        <authorList>
            <person name="Lemieux C."/>
            <person name="Pombert J.-F."/>
            <person name="Otis C."/>
            <person name="Turmel M."/>
        </authorList>
    </citation>
    <scope>NUCLEOTIDE SEQUENCE [LARGE SCALE GENOMIC DNA]</scope>
    <source>
        <strain evidence="2 3">RCC1871</strain>
    </source>
</reference>
<gene>
    <name evidence="2" type="ORF">HKI87_16g84310</name>
</gene>
<feature type="compositionally biased region" description="Basic and acidic residues" evidence="1">
    <location>
        <begin position="77"/>
        <end position="111"/>
    </location>
</feature>
<dbReference type="PANTHER" id="PTHR13507:SF0">
    <property type="entry name" value="PRKR-INTERACTING PROTEIN 1"/>
    <property type="match status" value="1"/>
</dbReference>